<reference evidence="4" key="2">
    <citation type="submission" date="2020-07" db="EMBL/GenBank/DDBJ databases">
        <authorList>
            <person name="Vera ALvarez R."/>
            <person name="Arias-Moreno D.M."/>
            <person name="Jimenez-Jacinto V."/>
            <person name="Jimenez-Bremont J.F."/>
            <person name="Swaminathan K."/>
            <person name="Moose S.P."/>
            <person name="Guerrero-Gonzalez M.L."/>
            <person name="Marino-Ramirez L."/>
            <person name="Landsman D."/>
            <person name="Rodriguez-Kessler M."/>
            <person name="Delgado-Sanchez P."/>
        </authorList>
    </citation>
    <scope>NUCLEOTIDE SEQUENCE</scope>
    <source>
        <tissue evidence="4">Cladode</tissue>
    </source>
</reference>
<dbReference type="PANTHER" id="PTHR31415">
    <property type="entry name" value="OS05G0367900 PROTEIN"/>
    <property type="match status" value="1"/>
</dbReference>
<dbReference type="GO" id="GO:0009506">
    <property type="term" value="C:plasmodesma"/>
    <property type="evidence" value="ECO:0007669"/>
    <property type="project" value="TreeGrafter"/>
</dbReference>
<dbReference type="EMBL" id="GISG01116366">
    <property type="protein sequence ID" value="MBA4639976.1"/>
    <property type="molecule type" value="Transcribed_RNA"/>
</dbReference>
<dbReference type="InterPro" id="IPR044839">
    <property type="entry name" value="NDR1-like"/>
</dbReference>
<proteinExistence type="predicted"/>
<dbReference type="AlphaFoldDB" id="A0A7C8ZCZ7"/>
<evidence type="ECO:0000256" key="3">
    <source>
        <dbReference type="SAM" id="Phobius"/>
    </source>
</evidence>
<evidence type="ECO:0000313" key="4">
    <source>
        <dbReference type="EMBL" id="MBA4639976.1"/>
    </source>
</evidence>
<sequence>MGSSSQFPSSLEENPHMLPLIPKTDKDGESKGGSKSCNFLIILFVFVIGLGVLLFWLIVKPRWPIFTIEEGSIIEGYDLTSSNHLNAAFNYTVRVCNPNSKLTFHYEYLEIKAYHGGHQLVGYAGVYDFSQPHANATLFSFGGEARDMALFESPGEVDLRVEIKGRMWYKAGSWKLHRYKVKSECFPVVVYLDSKSGFQKTNCYVKLS</sequence>
<organism evidence="4">
    <name type="scientific">Opuntia streptacantha</name>
    <name type="common">Prickly pear cactus</name>
    <name type="synonym">Opuntia cardona</name>
    <dbReference type="NCBI Taxonomy" id="393608"/>
    <lineage>
        <taxon>Eukaryota</taxon>
        <taxon>Viridiplantae</taxon>
        <taxon>Streptophyta</taxon>
        <taxon>Embryophyta</taxon>
        <taxon>Tracheophyta</taxon>
        <taxon>Spermatophyta</taxon>
        <taxon>Magnoliopsida</taxon>
        <taxon>eudicotyledons</taxon>
        <taxon>Gunneridae</taxon>
        <taxon>Pentapetalae</taxon>
        <taxon>Caryophyllales</taxon>
        <taxon>Cactineae</taxon>
        <taxon>Cactaceae</taxon>
        <taxon>Opuntioideae</taxon>
        <taxon>Opuntia</taxon>
    </lineage>
</organism>
<evidence type="ECO:0000256" key="2">
    <source>
        <dbReference type="ARBA" id="ARBA00023136"/>
    </source>
</evidence>
<dbReference type="GO" id="GO:0098542">
    <property type="term" value="P:defense response to other organism"/>
    <property type="evidence" value="ECO:0007669"/>
    <property type="project" value="InterPro"/>
</dbReference>
<reference evidence="4" key="1">
    <citation type="journal article" date="2013" name="J. Plant Res.">
        <title>Effect of fungi and light on seed germination of three Opuntia species from semiarid lands of central Mexico.</title>
        <authorList>
            <person name="Delgado-Sanchez P."/>
            <person name="Jimenez-Bremont J.F."/>
            <person name="Guerrero-Gonzalez Mde L."/>
            <person name="Flores J."/>
        </authorList>
    </citation>
    <scope>NUCLEOTIDE SEQUENCE</scope>
    <source>
        <tissue evidence="4">Cladode</tissue>
    </source>
</reference>
<comment type="subcellular location">
    <subcellularLocation>
        <location evidence="1">Membrane</location>
    </subcellularLocation>
</comment>
<evidence type="ECO:0000256" key="1">
    <source>
        <dbReference type="ARBA" id="ARBA00004370"/>
    </source>
</evidence>
<feature type="transmembrane region" description="Helical" evidence="3">
    <location>
        <begin position="39"/>
        <end position="59"/>
    </location>
</feature>
<accession>A0A7C8ZCZ7</accession>
<dbReference type="PANTHER" id="PTHR31415:SF130">
    <property type="entry name" value="NDR1_HIN1-LIKE PROTEIN 6"/>
    <property type="match status" value="1"/>
</dbReference>
<protein>
    <submittedName>
        <fullName evidence="4">Uncharacterized protein</fullName>
    </submittedName>
</protein>
<keyword evidence="3" id="KW-0812">Transmembrane</keyword>
<dbReference type="GO" id="GO:0005886">
    <property type="term" value="C:plasma membrane"/>
    <property type="evidence" value="ECO:0007669"/>
    <property type="project" value="TreeGrafter"/>
</dbReference>
<keyword evidence="2 3" id="KW-0472">Membrane</keyword>
<keyword evidence="3" id="KW-1133">Transmembrane helix</keyword>
<name>A0A7C8ZCZ7_OPUST</name>